<dbReference type="AlphaFoldDB" id="A0A813T896"/>
<evidence type="ECO:0000313" key="1">
    <source>
        <dbReference type="EMBL" id="CAF0806973.1"/>
    </source>
</evidence>
<gene>
    <name evidence="1" type="ORF">OXX778_LOCUS6770</name>
</gene>
<reference evidence="1" key="1">
    <citation type="submission" date="2021-02" db="EMBL/GenBank/DDBJ databases">
        <authorList>
            <person name="Nowell W R."/>
        </authorList>
    </citation>
    <scope>NUCLEOTIDE SEQUENCE</scope>
    <source>
        <strain evidence="1">Ploen Becks lab</strain>
    </source>
</reference>
<comment type="caution">
    <text evidence="1">The sequence shown here is derived from an EMBL/GenBank/DDBJ whole genome shotgun (WGS) entry which is preliminary data.</text>
</comment>
<dbReference type="OrthoDB" id="10001881at2759"/>
<dbReference type="Proteomes" id="UP000663879">
    <property type="component" value="Unassembled WGS sequence"/>
</dbReference>
<organism evidence="1 2">
    <name type="scientific">Brachionus calyciflorus</name>
    <dbReference type="NCBI Taxonomy" id="104777"/>
    <lineage>
        <taxon>Eukaryota</taxon>
        <taxon>Metazoa</taxon>
        <taxon>Spiralia</taxon>
        <taxon>Gnathifera</taxon>
        <taxon>Rotifera</taxon>
        <taxon>Eurotatoria</taxon>
        <taxon>Monogononta</taxon>
        <taxon>Pseudotrocha</taxon>
        <taxon>Ploima</taxon>
        <taxon>Brachionidae</taxon>
        <taxon>Brachionus</taxon>
    </lineage>
</organism>
<protein>
    <recommendedName>
        <fullName evidence="3">DUF4139 domain-containing protein</fullName>
    </recommendedName>
</protein>
<accession>A0A813T896</accession>
<evidence type="ECO:0008006" key="3">
    <source>
        <dbReference type="Google" id="ProtNLM"/>
    </source>
</evidence>
<dbReference type="EMBL" id="CAJNOC010000823">
    <property type="protein sequence ID" value="CAF0806973.1"/>
    <property type="molecule type" value="Genomic_DNA"/>
</dbReference>
<evidence type="ECO:0000313" key="2">
    <source>
        <dbReference type="Proteomes" id="UP000663879"/>
    </source>
</evidence>
<dbReference type="PANTHER" id="PTHR38075">
    <property type="entry name" value="DUF4139 DOMAIN-CONTAINING PROTEIN"/>
    <property type="match status" value="1"/>
</dbReference>
<dbReference type="PANTHER" id="PTHR38075:SF1">
    <property type="entry name" value="DUF4139 DOMAIN-CONTAINING PROTEIN"/>
    <property type="match status" value="1"/>
</dbReference>
<proteinExistence type="predicted"/>
<sequence>MTYSCSAKPRTMIRIYPTFTEIREDIEAKSPHVVYIPEDLYEKIKPDSLNLENVNLQNMDTVLRENNLEGKVIHILKNNELRKVKMIRSSDSLVQDLQTNRYFRVDKSQIEFSEIPEETGTEVTFIFDKNGPAVLSYLMFGIKWNPRYILNINGDSCNLQGWADIKNKTIKKYFIDRTELLGGDVNITPYHKHDRYRNIACKSARREPVEMESEGEVSGLYMYTIKKAYILSPNSTFSLPFASPKIEFQKLAKMTSHFSESIKIGISERVYKIKSNEFLPGGNVIVREDGRVVGESLIENLSAEEKADLSVGNDSEIFYERESRTIFNDKEMSKHEITIKIKSKKNHSINYEFSEHFYGRYQIKADSEKLKIENDYIKTEGSIDPNGEQFIKFNVVFYYN</sequence>
<name>A0A813T896_9BILA</name>
<keyword evidence="2" id="KW-1185">Reference proteome</keyword>